<name>A0A0D1EGL5_9RHOB</name>
<dbReference type="PROSITE" id="PS00061">
    <property type="entry name" value="ADH_SHORT"/>
    <property type="match status" value="1"/>
</dbReference>
<dbReference type="SMART" id="SM00822">
    <property type="entry name" value="PKS_KR"/>
    <property type="match status" value="1"/>
</dbReference>
<keyword evidence="2 4" id="KW-0560">Oxidoreductase</keyword>
<dbReference type="InterPro" id="IPR057326">
    <property type="entry name" value="KR_dom"/>
</dbReference>
<reference evidence="4 5" key="1">
    <citation type="submission" date="2015-02" db="EMBL/GenBank/DDBJ databases">
        <title>Genome Sequence of Jannaschia aquimarina DSM28248, a member of the Roseobacter clade.</title>
        <authorList>
            <person name="Voget S."/>
            <person name="Daniel R."/>
        </authorList>
    </citation>
    <scope>NUCLEOTIDE SEQUENCE [LARGE SCALE GENOMIC DNA]</scope>
    <source>
        <strain evidence="4 5">GSW-M26</strain>
    </source>
</reference>
<dbReference type="FunFam" id="3.40.50.720:FF:000084">
    <property type="entry name" value="Short-chain dehydrogenase reductase"/>
    <property type="match status" value="1"/>
</dbReference>
<dbReference type="STRING" id="935700.jaqu_33150"/>
<evidence type="ECO:0000313" key="4">
    <source>
        <dbReference type="EMBL" id="KIT14990.1"/>
    </source>
</evidence>
<dbReference type="OrthoDB" id="9795647at2"/>
<dbReference type="InterPro" id="IPR002347">
    <property type="entry name" value="SDR_fam"/>
</dbReference>
<evidence type="ECO:0000259" key="3">
    <source>
        <dbReference type="SMART" id="SM00822"/>
    </source>
</evidence>
<dbReference type="PANTHER" id="PTHR43658">
    <property type="entry name" value="SHORT-CHAIN DEHYDROGENASE/REDUCTASE"/>
    <property type="match status" value="1"/>
</dbReference>
<proteinExistence type="inferred from homology"/>
<dbReference type="EC" id="1.1.1.100" evidence="4"/>
<dbReference type="AlphaFoldDB" id="A0A0D1EGL5"/>
<evidence type="ECO:0000256" key="2">
    <source>
        <dbReference type="ARBA" id="ARBA00023002"/>
    </source>
</evidence>
<dbReference type="Gene3D" id="3.40.50.720">
    <property type="entry name" value="NAD(P)-binding Rossmann-like Domain"/>
    <property type="match status" value="1"/>
</dbReference>
<dbReference type="RefSeq" id="WP_043920072.1">
    <property type="nucleotide sequence ID" value="NZ_FZPF01000001.1"/>
</dbReference>
<keyword evidence="5" id="KW-1185">Reference proteome</keyword>
<gene>
    <name evidence="4" type="primary">fabG_10</name>
    <name evidence="4" type="ORF">jaqu_33150</name>
</gene>
<sequence>MRIDGTSAIVTGGGSGLGAATARHLAARGAKVTILDHDGDKAEAVAAEIGGRAAPCDVTDEARVERAVAAAADAHGTPRIVVNCAGIANAARIVNRKGETGLATFRRVIEVNLIGSYAVAAHTIRLMQEADPLDDERGVVINTSSAAYQDGQVGQSAYAASKGAIASMCLPLARELAKPGIRVCAIAPGLFHTPMMEALPEETVQKITADVQFPQRLGNPHEFAALAAHIVENRYLNGEVIRIDGATRLPPR</sequence>
<dbReference type="GO" id="GO:0004316">
    <property type="term" value="F:3-oxoacyl-[acyl-carrier-protein] reductase (NADPH) activity"/>
    <property type="evidence" value="ECO:0007669"/>
    <property type="project" value="UniProtKB-EC"/>
</dbReference>
<protein>
    <submittedName>
        <fullName evidence="4">FabG_10 protein</fullName>
        <ecNumber evidence="4">1.1.1.100</ecNumber>
    </submittedName>
</protein>
<feature type="domain" description="Ketoreductase" evidence="3">
    <location>
        <begin position="6"/>
        <end position="189"/>
    </location>
</feature>
<dbReference type="InterPro" id="IPR036291">
    <property type="entry name" value="NAD(P)-bd_dom_sf"/>
</dbReference>
<dbReference type="SUPFAM" id="SSF51735">
    <property type="entry name" value="NAD(P)-binding Rossmann-fold domains"/>
    <property type="match status" value="1"/>
</dbReference>
<comment type="similarity">
    <text evidence="1">Belongs to the short-chain dehydrogenases/reductases (SDR) family.</text>
</comment>
<comment type="caution">
    <text evidence="4">The sequence shown here is derived from an EMBL/GenBank/DDBJ whole genome shotgun (WGS) entry which is preliminary data.</text>
</comment>
<dbReference type="PRINTS" id="PR00080">
    <property type="entry name" value="SDRFAMILY"/>
</dbReference>
<organism evidence="4 5">
    <name type="scientific">Jannaschia aquimarina</name>
    <dbReference type="NCBI Taxonomy" id="935700"/>
    <lineage>
        <taxon>Bacteria</taxon>
        <taxon>Pseudomonadati</taxon>
        <taxon>Pseudomonadota</taxon>
        <taxon>Alphaproteobacteria</taxon>
        <taxon>Rhodobacterales</taxon>
        <taxon>Roseobacteraceae</taxon>
        <taxon>Jannaschia</taxon>
    </lineage>
</organism>
<dbReference type="PRINTS" id="PR00081">
    <property type="entry name" value="GDHRDH"/>
</dbReference>
<evidence type="ECO:0000256" key="1">
    <source>
        <dbReference type="ARBA" id="ARBA00006484"/>
    </source>
</evidence>
<dbReference type="PANTHER" id="PTHR43658:SF8">
    <property type="entry name" value="17-BETA-HYDROXYSTEROID DEHYDROGENASE 14-RELATED"/>
    <property type="match status" value="1"/>
</dbReference>
<dbReference type="Pfam" id="PF13561">
    <property type="entry name" value="adh_short_C2"/>
    <property type="match status" value="1"/>
</dbReference>
<dbReference type="PATRIC" id="fig|935700.4.peg.3421"/>
<dbReference type="EMBL" id="JYFE01000060">
    <property type="protein sequence ID" value="KIT14990.1"/>
    <property type="molecule type" value="Genomic_DNA"/>
</dbReference>
<evidence type="ECO:0000313" key="5">
    <source>
        <dbReference type="Proteomes" id="UP000032232"/>
    </source>
</evidence>
<accession>A0A0D1EGL5</accession>
<dbReference type="InterPro" id="IPR020904">
    <property type="entry name" value="Sc_DH/Rdtase_CS"/>
</dbReference>
<dbReference type="Proteomes" id="UP000032232">
    <property type="component" value="Unassembled WGS sequence"/>
</dbReference>